<dbReference type="InterPro" id="IPR021686">
    <property type="entry name" value="DUF3268"/>
</dbReference>
<reference evidence="1" key="2">
    <citation type="journal article" date="2019" name="PLoS ONE">
        <title>Identification and characterization of putative Aeromonas spp. T3SS effectors.</title>
        <authorList>
            <person name="Rangel L.T."/>
            <person name="Marden J."/>
            <person name="Colston S."/>
            <person name="Setubal J.C."/>
            <person name="Graf J."/>
            <person name="Gogarten J.P."/>
        </authorList>
    </citation>
    <scope>NUCLEOTIDE SEQUENCE</scope>
    <source>
        <strain evidence="1">BAQ071013-135</strain>
    </source>
</reference>
<proteinExistence type="predicted"/>
<name>A0AAX2UP17_AERVE</name>
<evidence type="ECO:0000313" key="1">
    <source>
        <dbReference type="EMBL" id="TND51855.1"/>
    </source>
</evidence>
<reference evidence="1" key="1">
    <citation type="submission" date="2017-10" db="EMBL/GenBank/DDBJ databases">
        <authorList>
            <person name="Colston S.M."/>
            <person name="Graf J."/>
        </authorList>
    </citation>
    <scope>NUCLEOTIDE SEQUENCE</scope>
    <source>
        <strain evidence="1">BAQ071013-135</strain>
    </source>
</reference>
<dbReference type="AlphaFoldDB" id="A0AAX2UP17"/>
<gene>
    <name evidence="1" type="ORF">CF123_18475</name>
</gene>
<dbReference type="Proteomes" id="UP000796104">
    <property type="component" value="Unassembled WGS sequence"/>
</dbReference>
<organism evidence="1 2">
    <name type="scientific">Aeromonas veronii</name>
    <dbReference type="NCBI Taxonomy" id="654"/>
    <lineage>
        <taxon>Bacteria</taxon>
        <taxon>Pseudomonadati</taxon>
        <taxon>Pseudomonadota</taxon>
        <taxon>Gammaproteobacteria</taxon>
        <taxon>Aeromonadales</taxon>
        <taxon>Aeromonadaceae</taxon>
        <taxon>Aeromonas</taxon>
    </lineage>
</organism>
<evidence type="ECO:0000313" key="2">
    <source>
        <dbReference type="Proteomes" id="UP000796104"/>
    </source>
</evidence>
<dbReference type="RefSeq" id="WP_139495304.1">
    <property type="nucleotide sequence ID" value="NZ_AP027934.1"/>
</dbReference>
<accession>A0AAX2UP17</accession>
<protein>
    <submittedName>
        <fullName evidence="1">Uncharacterized protein</fullName>
    </submittedName>
</protein>
<dbReference type="Pfam" id="PF11672">
    <property type="entry name" value="DUF3268"/>
    <property type="match status" value="1"/>
</dbReference>
<sequence length="136" mass="15516">MKNNPPICPYCGERSVFTSSREVYSGRDFGPIYLCKCIPGWAYVGCHPGTVKPLGRLADKELRFWKKQAHAAFDPLWKGKHMKRGQAYGWLAEQLGIDKSECHIGMFDVKTCERVKFICLAKQNEIALRGQQMFTV</sequence>
<dbReference type="EMBL" id="PDXJ01000026">
    <property type="protein sequence ID" value="TND51855.1"/>
    <property type="molecule type" value="Genomic_DNA"/>
</dbReference>
<comment type="caution">
    <text evidence="1">The sequence shown here is derived from an EMBL/GenBank/DDBJ whole genome shotgun (WGS) entry which is preliminary data.</text>
</comment>